<sequence>MCHKITQSTYVLSRQQRVALTTLVVKIAQQFVRNKLIPALLGAVVIFLAVLFTGEHLVMQKRMDNGLITAAVIMFGKALVQHLLFR</sequence>
<dbReference type="Proteomes" id="UP000005239">
    <property type="component" value="Unassembled WGS sequence"/>
</dbReference>
<evidence type="ECO:0000313" key="1">
    <source>
        <dbReference type="EnsemblMetazoa" id="PPA38316.1"/>
    </source>
</evidence>
<reference evidence="1" key="2">
    <citation type="submission" date="2022-06" db="UniProtKB">
        <authorList>
            <consortium name="EnsemblMetazoa"/>
        </authorList>
    </citation>
    <scope>IDENTIFICATION</scope>
    <source>
        <strain evidence="1">PS312</strain>
    </source>
</reference>
<keyword evidence="2" id="KW-1185">Reference proteome</keyword>
<accession>A0A2A6CFY5</accession>
<dbReference type="AlphaFoldDB" id="A0A2A6CFY5"/>
<gene>
    <name evidence="1" type="primary">WBGene00276685</name>
</gene>
<evidence type="ECO:0000313" key="2">
    <source>
        <dbReference type="Proteomes" id="UP000005239"/>
    </source>
</evidence>
<name>A0A2A6CFY5_PRIPA</name>
<protein>
    <submittedName>
        <fullName evidence="1">Uncharacterized protein</fullName>
    </submittedName>
</protein>
<dbReference type="EnsemblMetazoa" id="PPA38316.1">
    <property type="protein sequence ID" value="PPA38316.1"/>
    <property type="gene ID" value="WBGene00276685"/>
</dbReference>
<organism evidence="1 2">
    <name type="scientific">Pristionchus pacificus</name>
    <name type="common">Parasitic nematode worm</name>
    <dbReference type="NCBI Taxonomy" id="54126"/>
    <lineage>
        <taxon>Eukaryota</taxon>
        <taxon>Metazoa</taxon>
        <taxon>Ecdysozoa</taxon>
        <taxon>Nematoda</taxon>
        <taxon>Chromadorea</taxon>
        <taxon>Rhabditida</taxon>
        <taxon>Rhabditina</taxon>
        <taxon>Diplogasteromorpha</taxon>
        <taxon>Diplogasteroidea</taxon>
        <taxon>Neodiplogasteridae</taxon>
        <taxon>Pristionchus</taxon>
    </lineage>
</organism>
<proteinExistence type="predicted"/>
<reference evidence="2" key="1">
    <citation type="journal article" date="2008" name="Nat. Genet.">
        <title>The Pristionchus pacificus genome provides a unique perspective on nematode lifestyle and parasitism.</title>
        <authorList>
            <person name="Dieterich C."/>
            <person name="Clifton S.W."/>
            <person name="Schuster L.N."/>
            <person name="Chinwalla A."/>
            <person name="Delehaunty K."/>
            <person name="Dinkelacker I."/>
            <person name="Fulton L."/>
            <person name="Fulton R."/>
            <person name="Godfrey J."/>
            <person name="Minx P."/>
            <person name="Mitreva M."/>
            <person name="Roeseler W."/>
            <person name="Tian H."/>
            <person name="Witte H."/>
            <person name="Yang S.P."/>
            <person name="Wilson R.K."/>
            <person name="Sommer R.J."/>
        </authorList>
    </citation>
    <scope>NUCLEOTIDE SEQUENCE [LARGE SCALE GENOMIC DNA]</scope>
    <source>
        <strain evidence="2">PS312</strain>
    </source>
</reference>
<accession>A0A8R1YWV6</accession>